<dbReference type="GO" id="GO:0003700">
    <property type="term" value="F:DNA-binding transcription factor activity"/>
    <property type="evidence" value="ECO:0007669"/>
    <property type="project" value="InterPro"/>
</dbReference>
<dbReference type="Pfam" id="PF02518">
    <property type="entry name" value="HATPase_c"/>
    <property type="match status" value="1"/>
</dbReference>
<dbReference type="InterPro" id="IPR005467">
    <property type="entry name" value="His_kinase_dom"/>
</dbReference>
<feature type="domain" description="HTH araC/xylS-type" evidence="7">
    <location>
        <begin position="1265"/>
        <end position="1364"/>
    </location>
</feature>
<dbReference type="Gene3D" id="3.40.50.2300">
    <property type="match status" value="1"/>
</dbReference>
<keyword evidence="4" id="KW-0805">Transcription regulation</keyword>
<protein>
    <recommendedName>
        <fullName evidence="2">histidine kinase</fullName>
        <ecNumber evidence="2">2.7.13.3</ecNumber>
    </recommendedName>
</protein>
<dbReference type="InterPro" id="IPR036097">
    <property type="entry name" value="HisK_dim/P_sf"/>
</dbReference>
<evidence type="ECO:0000313" key="11">
    <source>
        <dbReference type="Proteomes" id="UP000003160"/>
    </source>
</evidence>
<dbReference type="PRINTS" id="PR00344">
    <property type="entry name" value="BCTRLSENSOR"/>
</dbReference>
<dbReference type="InterPro" id="IPR015943">
    <property type="entry name" value="WD40/YVTN_repeat-like_dom_sf"/>
</dbReference>
<evidence type="ECO:0000259" key="8">
    <source>
        <dbReference type="PROSITE" id="PS50109"/>
    </source>
</evidence>
<dbReference type="InterPro" id="IPR018060">
    <property type="entry name" value="HTH_AraC"/>
</dbReference>
<accession>D1PSW1</accession>
<evidence type="ECO:0000256" key="6">
    <source>
        <dbReference type="PROSITE-ProRule" id="PRU00169"/>
    </source>
</evidence>
<dbReference type="eggNOG" id="COG3292">
    <property type="taxonomic scope" value="Bacteria"/>
</dbReference>
<evidence type="ECO:0000313" key="10">
    <source>
        <dbReference type="EMBL" id="EFA45463.1"/>
    </source>
</evidence>
<dbReference type="Pfam" id="PF00072">
    <property type="entry name" value="Response_reg"/>
    <property type="match status" value="1"/>
</dbReference>
<dbReference type="Gene3D" id="1.10.287.130">
    <property type="match status" value="1"/>
</dbReference>
<evidence type="ECO:0000256" key="3">
    <source>
        <dbReference type="ARBA" id="ARBA00022553"/>
    </source>
</evidence>
<feature type="modified residue" description="4-aspartylphosphate" evidence="6">
    <location>
        <position position="1165"/>
    </location>
</feature>
<keyword evidence="3 6" id="KW-0597">Phosphoprotein</keyword>
<dbReference type="eggNOG" id="COG5002">
    <property type="taxonomic scope" value="Bacteria"/>
</dbReference>
<evidence type="ECO:0000259" key="7">
    <source>
        <dbReference type="PROSITE" id="PS01124"/>
    </source>
</evidence>
<sequence>MINQKSDGGQNVLIFLAFLSALLLSACGRTDSCDDVKPDDEQSLVISNSISNHQILSMAEDAQGHIWLATFRGLNRYVSKEFYQYFVTDDSTSIPDNHVAAVYRDSKNRLWVSTVNGTCIYTDEDNFRRIRLEVDNRYIQQIAETRSGKILFNTGTDIYAYNEKDDVIRPFIRGLDTSFYFARLFIDSKDMAWLVGDTSLKAYDTKTGKLIHTITLNRVPRTSYLRNGHELWIAFDNEMRLFDTTNRHFMPLPPALASGRLTSATILAMTDYPYGGMVFSSTEGKLFYYNNRENVIIDQTEAGFPFEAPRFRVDKFFTDSQGNLWMGSVDQGFAVAYSQKDHFNADRYLQRLVDGCPVAAIASHDREVLVSTCHQGIIIYNTQTHASARITLDQLLGSNRERRGDSYVRNFCVTRSGEVWLAVSDAGVLRCKMEGGRLTVVEHYDVTFPMHIIEDNLGTIWVTTASVNVCYLLPGEKEFKSLQAFADNDFTFIPSITQLADGRILVAAFYRPIRTIDPRSRMVSDLPIREGDMKQAISRSVFIPTAVHQDRSGHVWIGTVSNGLLRYSLADSSLTSVRGTACNDISGIEEDQQGHIWVSTMSGMSKYDASTGHIANFFEPDGIGGNQFEDRASTILADGTLMFGGTHGVTAFNPMEVTNKHAYRVTFENLKIHSQLVRPSKGGPIEQSMALQPHIRLNHRQNGFSIAFAAIDYSDYDRVHFYYQMEGFDKYWIDAHNNREAFYANLPAGTYTFRVRATNIENNVVEDEKELTITISPAPWNSWWAWTIYLLLAFGLAILAVRITRNIQRERAAVRRAEFEKEQERRVNTMNMSFFANISHEFRTPLTMISGPITQLLHKDSVTSDDKRLLSIVGRSVDRMLRLVNQLMDFNKLENDTLHLQVRRDNIIATLRPVVENFTISAQAKDITLVSYGIEDSCLMWIDADKVDKIMTNLLSNALKFTPRGGRISVSFDIVPAETVTEELTGVAKRAQRYAKIVVADSGKGIPEGQLEIIFKRYYQADNQGGGFNRGTGIGLYYARSLAMLHHGTLTASNRKEGSGAVFILLLPLDDEFYTSEERAAVDETLKLVTPAELRVAAQMTLRNDNESEESDSSRPTVLIVDDDTDVVHYLRELLSPTYHVVYYFDAETAFQSMAKNAPDIVLSDVVMPGTTGYELCRRIKDDLQMCHIPVILVTAKNTVESQVEGLKTDADAYVTKPFEPTYLLALISSILTNRAKTRSHLSQATQMDEVSEGELSPQDEAFMTDLYHLMDQELANSELDVNSMAEILCISRTKFYYKVKGLTGLNPSTFFKTYKLNRAAKLLREGRYNSSEIAYMTGFSTPSHFSTSFKKQFGVTPSEYGSTVPKGKK</sequence>
<evidence type="ECO:0000256" key="4">
    <source>
        <dbReference type="ARBA" id="ARBA00023015"/>
    </source>
</evidence>
<dbReference type="FunFam" id="1.10.287.130:FF:000045">
    <property type="entry name" value="Two-component system sensor histidine kinase/response regulator"/>
    <property type="match status" value="1"/>
</dbReference>
<keyword evidence="10" id="KW-0808">Transferase</keyword>
<dbReference type="InterPro" id="IPR003661">
    <property type="entry name" value="HisK_dim/P_dom"/>
</dbReference>
<dbReference type="Gene3D" id="1.10.10.60">
    <property type="entry name" value="Homeodomain-like"/>
    <property type="match status" value="1"/>
</dbReference>
<dbReference type="SUPFAM" id="SSF47384">
    <property type="entry name" value="Homodimeric domain of signal transducing histidine kinase"/>
    <property type="match status" value="1"/>
</dbReference>
<dbReference type="SUPFAM" id="SSF63829">
    <property type="entry name" value="Calcium-dependent phosphotriesterase"/>
    <property type="match status" value="2"/>
</dbReference>
<dbReference type="InterPro" id="IPR011110">
    <property type="entry name" value="Reg_prop"/>
</dbReference>
<dbReference type="PANTHER" id="PTHR43547">
    <property type="entry name" value="TWO-COMPONENT HISTIDINE KINASE"/>
    <property type="match status" value="1"/>
</dbReference>
<dbReference type="InterPro" id="IPR011123">
    <property type="entry name" value="Y_Y_Y"/>
</dbReference>
<organism evidence="10 11">
    <name type="scientific">Hallella bergensis DSM 17361</name>
    <dbReference type="NCBI Taxonomy" id="585502"/>
    <lineage>
        <taxon>Bacteria</taxon>
        <taxon>Pseudomonadati</taxon>
        <taxon>Bacteroidota</taxon>
        <taxon>Bacteroidia</taxon>
        <taxon>Bacteroidales</taxon>
        <taxon>Prevotellaceae</taxon>
        <taxon>Hallella</taxon>
    </lineage>
</organism>
<dbReference type="SMART" id="SM00342">
    <property type="entry name" value="HTH_ARAC"/>
    <property type="match status" value="1"/>
</dbReference>
<dbReference type="Gene3D" id="2.60.40.10">
    <property type="entry name" value="Immunoglobulins"/>
    <property type="match status" value="1"/>
</dbReference>
<dbReference type="OrthoDB" id="717811at2"/>
<evidence type="ECO:0000256" key="2">
    <source>
        <dbReference type="ARBA" id="ARBA00012438"/>
    </source>
</evidence>
<dbReference type="GO" id="GO:0043565">
    <property type="term" value="F:sequence-specific DNA binding"/>
    <property type="evidence" value="ECO:0007669"/>
    <property type="project" value="InterPro"/>
</dbReference>
<dbReference type="HOGENOM" id="CLU_000445_28_1_10"/>
<evidence type="ECO:0000256" key="5">
    <source>
        <dbReference type="ARBA" id="ARBA00023163"/>
    </source>
</evidence>
<dbReference type="SUPFAM" id="SSF55874">
    <property type="entry name" value="ATPase domain of HSP90 chaperone/DNA topoisomerase II/histidine kinase"/>
    <property type="match status" value="1"/>
</dbReference>
<keyword evidence="5" id="KW-0804">Transcription</keyword>
<name>D1PSW1_9BACT</name>
<gene>
    <name evidence="10" type="ORF">HMPREF0645_0054</name>
</gene>
<dbReference type="RefSeq" id="WP_007175258.1">
    <property type="nucleotide sequence ID" value="NZ_GG704784.1"/>
</dbReference>
<feature type="domain" description="Histidine kinase" evidence="8">
    <location>
        <begin position="837"/>
        <end position="1071"/>
    </location>
</feature>
<dbReference type="InterPro" id="IPR004358">
    <property type="entry name" value="Sig_transdc_His_kin-like_C"/>
</dbReference>
<dbReference type="Pfam" id="PF12833">
    <property type="entry name" value="HTH_18"/>
    <property type="match status" value="1"/>
</dbReference>
<feature type="domain" description="Response regulatory" evidence="9">
    <location>
        <begin position="1117"/>
        <end position="1232"/>
    </location>
</feature>
<dbReference type="Pfam" id="PF00512">
    <property type="entry name" value="HisKA"/>
    <property type="match status" value="1"/>
</dbReference>
<dbReference type="FunFam" id="2.60.40.10:FF:000791">
    <property type="entry name" value="Two-component system sensor histidine kinase/response regulator"/>
    <property type="match status" value="1"/>
</dbReference>
<keyword evidence="11" id="KW-1185">Reference proteome</keyword>
<proteinExistence type="predicted"/>
<dbReference type="InterPro" id="IPR036890">
    <property type="entry name" value="HATPase_C_sf"/>
</dbReference>
<dbReference type="InterPro" id="IPR011006">
    <property type="entry name" value="CheY-like_superfamily"/>
</dbReference>
<evidence type="ECO:0000256" key="1">
    <source>
        <dbReference type="ARBA" id="ARBA00000085"/>
    </source>
</evidence>
<keyword evidence="10" id="KW-0418">Kinase</keyword>
<dbReference type="eggNOG" id="COG0745">
    <property type="taxonomic scope" value="Bacteria"/>
</dbReference>
<dbReference type="Pfam" id="PF07495">
    <property type="entry name" value="Y_Y_Y"/>
    <property type="match status" value="1"/>
</dbReference>
<dbReference type="InterPro" id="IPR003594">
    <property type="entry name" value="HATPase_dom"/>
</dbReference>
<dbReference type="GO" id="GO:0000155">
    <property type="term" value="F:phosphorelay sensor kinase activity"/>
    <property type="evidence" value="ECO:0007669"/>
    <property type="project" value="InterPro"/>
</dbReference>
<dbReference type="SMART" id="SM00387">
    <property type="entry name" value="HATPase_c"/>
    <property type="match status" value="1"/>
</dbReference>
<dbReference type="SUPFAM" id="SSF52172">
    <property type="entry name" value="CheY-like"/>
    <property type="match status" value="1"/>
</dbReference>
<dbReference type="SMART" id="SM00448">
    <property type="entry name" value="REC"/>
    <property type="match status" value="1"/>
</dbReference>
<dbReference type="PROSITE" id="PS50109">
    <property type="entry name" value="HIS_KIN"/>
    <property type="match status" value="1"/>
</dbReference>
<dbReference type="SUPFAM" id="SSF46689">
    <property type="entry name" value="Homeodomain-like"/>
    <property type="match status" value="1"/>
</dbReference>
<dbReference type="EC" id="2.7.13.3" evidence="2"/>
<dbReference type="SMART" id="SM00388">
    <property type="entry name" value="HisKA"/>
    <property type="match status" value="1"/>
</dbReference>
<dbReference type="PROSITE" id="PS50110">
    <property type="entry name" value="RESPONSE_REGULATORY"/>
    <property type="match status" value="1"/>
</dbReference>
<reference evidence="10 11" key="1">
    <citation type="submission" date="2009-10" db="EMBL/GenBank/DDBJ databases">
        <authorList>
            <person name="Qin X."/>
            <person name="Bachman B."/>
            <person name="Battles P."/>
            <person name="Bell A."/>
            <person name="Bess C."/>
            <person name="Bickham C."/>
            <person name="Chaboub L."/>
            <person name="Chen D."/>
            <person name="Coyle M."/>
            <person name="Deiros D.R."/>
            <person name="Dinh H."/>
            <person name="Forbes L."/>
            <person name="Fowler G."/>
            <person name="Francisco L."/>
            <person name="Fu Q."/>
            <person name="Gubbala S."/>
            <person name="Hale W."/>
            <person name="Han Y."/>
            <person name="Hemphill L."/>
            <person name="Highlander S.K."/>
            <person name="Hirani K."/>
            <person name="Hogues M."/>
            <person name="Jackson L."/>
            <person name="Jakkamsetti A."/>
            <person name="Javaid M."/>
            <person name="Jiang H."/>
            <person name="Korchina V."/>
            <person name="Kovar C."/>
            <person name="Lara F."/>
            <person name="Lee S."/>
            <person name="Mata R."/>
            <person name="Mathew T."/>
            <person name="Moen C."/>
            <person name="Morales K."/>
            <person name="Munidasa M."/>
            <person name="Nazareth L."/>
            <person name="Ngo R."/>
            <person name="Nguyen L."/>
            <person name="Okwuonu G."/>
            <person name="Ongeri F."/>
            <person name="Patil S."/>
            <person name="Petrosino J."/>
            <person name="Pham C."/>
            <person name="Pham P."/>
            <person name="Pu L.-L."/>
            <person name="Puazo M."/>
            <person name="Raj R."/>
            <person name="Reid J."/>
            <person name="Rouhana J."/>
            <person name="Saada N."/>
            <person name="Shang Y."/>
            <person name="Simmons D."/>
            <person name="Thornton R."/>
            <person name="Warren J."/>
            <person name="Weissenberger G."/>
            <person name="Zhang J."/>
            <person name="Zhang L."/>
            <person name="Zhou C."/>
            <person name="Zhu D."/>
            <person name="Muzny D."/>
            <person name="Worley K."/>
            <person name="Gibbs R."/>
        </authorList>
    </citation>
    <scope>NUCLEOTIDE SEQUENCE [LARGE SCALE GENOMIC DNA]</scope>
    <source>
        <strain evidence="10 11">DSM 17361</strain>
    </source>
</reference>
<dbReference type="Gene3D" id="3.30.565.10">
    <property type="entry name" value="Histidine kinase-like ATPase, C-terminal domain"/>
    <property type="match status" value="1"/>
</dbReference>
<dbReference type="PROSITE" id="PS01124">
    <property type="entry name" value="HTH_ARAC_FAMILY_2"/>
    <property type="match status" value="1"/>
</dbReference>
<dbReference type="CDD" id="cd00082">
    <property type="entry name" value="HisKA"/>
    <property type="match status" value="1"/>
</dbReference>
<dbReference type="PROSITE" id="PS51257">
    <property type="entry name" value="PROKAR_LIPOPROTEIN"/>
    <property type="match status" value="1"/>
</dbReference>
<dbReference type="InterPro" id="IPR009057">
    <property type="entry name" value="Homeodomain-like_sf"/>
</dbReference>
<dbReference type="Pfam" id="PF07494">
    <property type="entry name" value="Reg_prop"/>
    <property type="match status" value="2"/>
</dbReference>
<evidence type="ECO:0000259" key="9">
    <source>
        <dbReference type="PROSITE" id="PS50110"/>
    </source>
</evidence>
<dbReference type="PANTHER" id="PTHR43547:SF2">
    <property type="entry name" value="HYBRID SIGNAL TRANSDUCTION HISTIDINE KINASE C"/>
    <property type="match status" value="1"/>
</dbReference>
<dbReference type="EMBL" id="ACKS01000009">
    <property type="protein sequence ID" value="EFA45463.1"/>
    <property type="molecule type" value="Genomic_DNA"/>
</dbReference>
<dbReference type="Gene3D" id="2.130.10.10">
    <property type="entry name" value="YVTN repeat-like/Quinoprotein amine dehydrogenase"/>
    <property type="match status" value="3"/>
</dbReference>
<comment type="caution">
    <text evidence="10">The sequence shown here is derived from an EMBL/GenBank/DDBJ whole genome shotgun (WGS) entry which is preliminary data.</text>
</comment>
<dbReference type="InterPro" id="IPR001789">
    <property type="entry name" value="Sig_transdc_resp-reg_receiver"/>
</dbReference>
<dbReference type="InterPro" id="IPR013783">
    <property type="entry name" value="Ig-like_fold"/>
</dbReference>
<dbReference type="Proteomes" id="UP000003160">
    <property type="component" value="Unassembled WGS sequence"/>
</dbReference>
<comment type="catalytic activity">
    <reaction evidence="1">
        <text>ATP + protein L-histidine = ADP + protein N-phospho-L-histidine.</text>
        <dbReference type="EC" id="2.7.13.3"/>
    </reaction>
</comment>
<dbReference type="CDD" id="cd17574">
    <property type="entry name" value="REC_OmpR"/>
    <property type="match status" value="1"/>
</dbReference>